<keyword evidence="2 7" id="KW-0813">Transport</keyword>
<evidence type="ECO:0000256" key="4">
    <source>
        <dbReference type="ARBA" id="ARBA00022692"/>
    </source>
</evidence>
<dbReference type="PROSITE" id="PS50928">
    <property type="entry name" value="ABC_TM1"/>
    <property type="match status" value="1"/>
</dbReference>
<comment type="subcellular location">
    <subcellularLocation>
        <location evidence="1 7">Cell membrane</location>
        <topology evidence="1 7">Multi-pass membrane protein</topology>
    </subcellularLocation>
</comment>
<keyword evidence="6 7" id="KW-0472">Membrane</keyword>
<gene>
    <name evidence="9" type="ORF">ACFFH7_06095</name>
</gene>
<evidence type="ECO:0000313" key="9">
    <source>
        <dbReference type="EMBL" id="MFC0541043.1"/>
    </source>
</evidence>
<sequence length="271" mass="29509">MIRRLILLPVVILMVVPAYLLVVNSFKSQQDITQEPFGIPLPRLSVDYLLGALNSPDFSLVKAYIVTALFAVGVNVLSLLVSGPAAYVIARGTRIGHRALLVLFLVGMFIPSQVLVIPVIYVLKTLGLMGTVPGFLLFETTLTLPISMFLYVSYIKTLPRELDEAARMDGAGPFTTFWRIIFPLMKPAVVTAIVLHTIGVWTDFVNPQIILGPASSLYTVTTSVYAAIGKYSTDFTVVYPNLLVAVVPVLAFFVFLQRNIVSGLTTGATKG</sequence>
<dbReference type="InterPro" id="IPR050901">
    <property type="entry name" value="BP-dep_ABC_trans_perm"/>
</dbReference>
<dbReference type="RefSeq" id="WP_273939874.1">
    <property type="nucleotide sequence ID" value="NZ_CP097263.1"/>
</dbReference>
<accession>A0ABV6ML69</accession>
<dbReference type="Pfam" id="PF00528">
    <property type="entry name" value="BPD_transp_1"/>
    <property type="match status" value="1"/>
</dbReference>
<keyword evidence="5 7" id="KW-1133">Transmembrane helix</keyword>
<feature type="transmembrane region" description="Helical" evidence="7">
    <location>
        <begin position="235"/>
        <end position="256"/>
    </location>
</feature>
<feature type="domain" description="ABC transmembrane type-1" evidence="8">
    <location>
        <begin position="64"/>
        <end position="256"/>
    </location>
</feature>
<dbReference type="CDD" id="cd06261">
    <property type="entry name" value="TM_PBP2"/>
    <property type="match status" value="1"/>
</dbReference>
<keyword evidence="3" id="KW-1003">Cell membrane</keyword>
<feature type="transmembrane region" description="Helical" evidence="7">
    <location>
        <begin position="176"/>
        <end position="198"/>
    </location>
</feature>
<dbReference type="InterPro" id="IPR000515">
    <property type="entry name" value="MetI-like"/>
</dbReference>
<evidence type="ECO:0000256" key="5">
    <source>
        <dbReference type="ARBA" id="ARBA00022989"/>
    </source>
</evidence>
<feature type="transmembrane region" description="Helical" evidence="7">
    <location>
        <begin position="210"/>
        <end position="228"/>
    </location>
</feature>
<evidence type="ECO:0000313" key="10">
    <source>
        <dbReference type="Proteomes" id="UP001589810"/>
    </source>
</evidence>
<comment type="caution">
    <text evidence="9">The sequence shown here is derived from an EMBL/GenBank/DDBJ whole genome shotgun (WGS) entry which is preliminary data.</text>
</comment>
<evidence type="ECO:0000256" key="6">
    <source>
        <dbReference type="ARBA" id="ARBA00023136"/>
    </source>
</evidence>
<dbReference type="EMBL" id="JBHLUD010000001">
    <property type="protein sequence ID" value="MFC0541043.1"/>
    <property type="molecule type" value="Genomic_DNA"/>
</dbReference>
<keyword evidence="4 7" id="KW-0812">Transmembrane</keyword>
<evidence type="ECO:0000256" key="3">
    <source>
        <dbReference type="ARBA" id="ARBA00022475"/>
    </source>
</evidence>
<keyword evidence="10" id="KW-1185">Reference proteome</keyword>
<evidence type="ECO:0000256" key="2">
    <source>
        <dbReference type="ARBA" id="ARBA00022448"/>
    </source>
</evidence>
<organism evidence="9 10">
    <name type="scientific">Kutzneria chonburiensis</name>
    <dbReference type="NCBI Taxonomy" id="1483604"/>
    <lineage>
        <taxon>Bacteria</taxon>
        <taxon>Bacillati</taxon>
        <taxon>Actinomycetota</taxon>
        <taxon>Actinomycetes</taxon>
        <taxon>Pseudonocardiales</taxon>
        <taxon>Pseudonocardiaceae</taxon>
        <taxon>Kutzneria</taxon>
    </lineage>
</organism>
<evidence type="ECO:0000256" key="1">
    <source>
        <dbReference type="ARBA" id="ARBA00004651"/>
    </source>
</evidence>
<evidence type="ECO:0000259" key="8">
    <source>
        <dbReference type="PROSITE" id="PS50928"/>
    </source>
</evidence>
<dbReference type="Proteomes" id="UP001589810">
    <property type="component" value="Unassembled WGS sequence"/>
</dbReference>
<dbReference type="PANTHER" id="PTHR32243">
    <property type="entry name" value="MALTOSE TRANSPORT SYSTEM PERMEASE-RELATED"/>
    <property type="match status" value="1"/>
</dbReference>
<proteinExistence type="inferred from homology"/>
<feature type="transmembrane region" description="Helical" evidence="7">
    <location>
        <begin position="135"/>
        <end position="155"/>
    </location>
</feature>
<evidence type="ECO:0000256" key="7">
    <source>
        <dbReference type="RuleBase" id="RU363032"/>
    </source>
</evidence>
<feature type="transmembrane region" description="Helical" evidence="7">
    <location>
        <begin position="63"/>
        <end position="88"/>
    </location>
</feature>
<dbReference type="SUPFAM" id="SSF161098">
    <property type="entry name" value="MetI-like"/>
    <property type="match status" value="1"/>
</dbReference>
<name>A0ABV6ML69_9PSEU</name>
<dbReference type="PANTHER" id="PTHR32243:SF24">
    <property type="entry name" value="DIACETYLCHITOBIOSE UPTAKE SYSTEM PERMEASE PROTEIN NGCG"/>
    <property type="match status" value="1"/>
</dbReference>
<reference evidence="9 10" key="1">
    <citation type="submission" date="2024-09" db="EMBL/GenBank/DDBJ databases">
        <authorList>
            <person name="Sun Q."/>
            <person name="Mori K."/>
        </authorList>
    </citation>
    <scope>NUCLEOTIDE SEQUENCE [LARGE SCALE GENOMIC DNA]</scope>
    <source>
        <strain evidence="9 10">TBRC 1432</strain>
    </source>
</reference>
<protein>
    <submittedName>
        <fullName evidence="9">Carbohydrate ABC transporter permease</fullName>
    </submittedName>
</protein>
<comment type="similarity">
    <text evidence="7">Belongs to the binding-protein-dependent transport system permease family.</text>
</comment>
<feature type="transmembrane region" description="Helical" evidence="7">
    <location>
        <begin position="100"/>
        <end position="123"/>
    </location>
</feature>
<dbReference type="Gene3D" id="1.10.3720.10">
    <property type="entry name" value="MetI-like"/>
    <property type="match status" value="1"/>
</dbReference>
<dbReference type="InterPro" id="IPR035906">
    <property type="entry name" value="MetI-like_sf"/>
</dbReference>